<keyword evidence="4 5" id="KW-0460">Magnesium</keyword>
<evidence type="ECO:0000256" key="4">
    <source>
        <dbReference type="ARBA" id="ARBA00022842"/>
    </source>
</evidence>
<evidence type="ECO:0000256" key="3">
    <source>
        <dbReference type="ARBA" id="ARBA00022801"/>
    </source>
</evidence>
<accession>A0AAW1VLD0</accession>
<comment type="cofactor">
    <cofactor evidence="5">
        <name>Mg(2+)</name>
        <dbReference type="ChEBI" id="CHEBI:18420"/>
    </cofactor>
    <cofactor evidence="5">
        <name>Mn(2+)</name>
        <dbReference type="ChEBI" id="CHEBI:29035"/>
    </cofactor>
    <text evidence="5">Probably binds two magnesium or manganese ions per subunit.</text>
</comment>
<keyword evidence="5" id="KW-0464">Manganese</keyword>
<sequence length="120" mass="13588">MKIISWNVKGLGSRSKRRVLKEKLVSSKADIVILQETKKEVIQRKLIGSIWGIRSSDWVSIPSNGRSGGILIMWKTKSVSVVEAVVGIFSISIKIKGMNELDWWISRVYGPNKVTERDDF</sequence>
<dbReference type="AlphaFoldDB" id="A0AAW1VLD0"/>
<reference evidence="7 8" key="1">
    <citation type="journal article" date="2023" name="G3 (Bethesda)">
        <title>A chromosome-length genome assembly and annotation of blackberry (Rubus argutus, cv. 'Hillquist').</title>
        <authorList>
            <person name="Bruna T."/>
            <person name="Aryal R."/>
            <person name="Dudchenko O."/>
            <person name="Sargent D.J."/>
            <person name="Mead D."/>
            <person name="Buti M."/>
            <person name="Cavallini A."/>
            <person name="Hytonen T."/>
            <person name="Andres J."/>
            <person name="Pham M."/>
            <person name="Weisz D."/>
            <person name="Mascagni F."/>
            <person name="Usai G."/>
            <person name="Natali L."/>
            <person name="Bassil N."/>
            <person name="Fernandez G.E."/>
            <person name="Lomsadze A."/>
            <person name="Armour M."/>
            <person name="Olukolu B."/>
            <person name="Poorten T."/>
            <person name="Britton C."/>
            <person name="Davik J."/>
            <person name="Ashrafi H."/>
            <person name="Aiden E.L."/>
            <person name="Borodovsky M."/>
            <person name="Worthington M."/>
        </authorList>
    </citation>
    <scope>NUCLEOTIDE SEQUENCE [LARGE SCALE GENOMIC DNA]</scope>
    <source>
        <strain evidence="7">PI 553951</strain>
    </source>
</reference>
<dbReference type="Proteomes" id="UP001457282">
    <property type="component" value="Unassembled WGS sequence"/>
</dbReference>
<evidence type="ECO:0000256" key="1">
    <source>
        <dbReference type="ARBA" id="ARBA00007092"/>
    </source>
</evidence>
<dbReference type="GO" id="GO:0008311">
    <property type="term" value="F:double-stranded DNA 3'-5' DNA exonuclease activity"/>
    <property type="evidence" value="ECO:0007669"/>
    <property type="project" value="TreeGrafter"/>
</dbReference>
<comment type="similarity">
    <text evidence="1">Belongs to the DNA repair enzymes AP/ExoA family.</text>
</comment>
<dbReference type="InterPro" id="IPR005135">
    <property type="entry name" value="Endo/exonuclease/phosphatase"/>
</dbReference>
<keyword evidence="2 5" id="KW-0479">Metal-binding</keyword>
<feature type="binding site" evidence="5">
    <location>
        <position position="7"/>
    </location>
    <ligand>
        <name>Mg(2+)</name>
        <dbReference type="ChEBI" id="CHEBI:18420"/>
        <label>1</label>
    </ligand>
</feature>
<comment type="caution">
    <text evidence="7">The sequence shown here is derived from an EMBL/GenBank/DDBJ whole genome shotgun (WGS) entry which is preliminary data.</text>
</comment>
<dbReference type="InterPro" id="IPR004808">
    <property type="entry name" value="AP_endonuc_1"/>
</dbReference>
<evidence type="ECO:0000313" key="8">
    <source>
        <dbReference type="Proteomes" id="UP001457282"/>
    </source>
</evidence>
<dbReference type="GO" id="GO:0005634">
    <property type="term" value="C:nucleus"/>
    <property type="evidence" value="ECO:0007669"/>
    <property type="project" value="TreeGrafter"/>
</dbReference>
<name>A0AAW1VLD0_RUBAR</name>
<dbReference type="GO" id="GO:0046872">
    <property type="term" value="F:metal ion binding"/>
    <property type="evidence" value="ECO:0007669"/>
    <property type="project" value="UniProtKB-KW"/>
</dbReference>
<feature type="binding site" evidence="5">
    <location>
        <position position="36"/>
    </location>
    <ligand>
        <name>Mg(2+)</name>
        <dbReference type="ChEBI" id="CHEBI:18420"/>
        <label>1</label>
    </ligand>
</feature>
<evidence type="ECO:0000256" key="5">
    <source>
        <dbReference type="PIRSR" id="PIRSR604808-2"/>
    </source>
</evidence>
<keyword evidence="8" id="KW-1185">Reference proteome</keyword>
<dbReference type="Pfam" id="PF03372">
    <property type="entry name" value="Exo_endo_phos"/>
    <property type="match status" value="1"/>
</dbReference>
<dbReference type="GO" id="GO:0008081">
    <property type="term" value="F:phosphoric diester hydrolase activity"/>
    <property type="evidence" value="ECO:0007669"/>
    <property type="project" value="TreeGrafter"/>
</dbReference>
<dbReference type="PANTHER" id="PTHR22748">
    <property type="entry name" value="AP ENDONUCLEASE"/>
    <property type="match status" value="1"/>
</dbReference>
<dbReference type="GO" id="GO:0006284">
    <property type="term" value="P:base-excision repair"/>
    <property type="evidence" value="ECO:0007669"/>
    <property type="project" value="TreeGrafter"/>
</dbReference>
<dbReference type="GO" id="GO:0003906">
    <property type="term" value="F:DNA-(apurinic or apyrimidinic site) endonuclease activity"/>
    <property type="evidence" value="ECO:0007669"/>
    <property type="project" value="TreeGrafter"/>
</dbReference>
<organism evidence="7 8">
    <name type="scientific">Rubus argutus</name>
    <name type="common">Southern blackberry</name>
    <dbReference type="NCBI Taxonomy" id="59490"/>
    <lineage>
        <taxon>Eukaryota</taxon>
        <taxon>Viridiplantae</taxon>
        <taxon>Streptophyta</taxon>
        <taxon>Embryophyta</taxon>
        <taxon>Tracheophyta</taxon>
        <taxon>Spermatophyta</taxon>
        <taxon>Magnoliopsida</taxon>
        <taxon>eudicotyledons</taxon>
        <taxon>Gunneridae</taxon>
        <taxon>Pentapetalae</taxon>
        <taxon>rosids</taxon>
        <taxon>fabids</taxon>
        <taxon>Rosales</taxon>
        <taxon>Rosaceae</taxon>
        <taxon>Rosoideae</taxon>
        <taxon>Rosoideae incertae sedis</taxon>
        <taxon>Rubus</taxon>
    </lineage>
</organism>
<evidence type="ECO:0000313" key="7">
    <source>
        <dbReference type="EMBL" id="KAK9902279.1"/>
    </source>
</evidence>
<gene>
    <name evidence="7" type="ORF">M0R45_001786</name>
</gene>
<proteinExistence type="inferred from homology"/>
<dbReference type="SUPFAM" id="SSF56219">
    <property type="entry name" value="DNase I-like"/>
    <property type="match status" value="1"/>
</dbReference>
<evidence type="ECO:0000256" key="2">
    <source>
        <dbReference type="ARBA" id="ARBA00022723"/>
    </source>
</evidence>
<evidence type="ECO:0000259" key="6">
    <source>
        <dbReference type="Pfam" id="PF03372"/>
    </source>
</evidence>
<dbReference type="Gene3D" id="3.60.10.10">
    <property type="entry name" value="Endonuclease/exonuclease/phosphatase"/>
    <property type="match status" value="1"/>
</dbReference>
<keyword evidence="3" id="KW-0378">Hydrolase</keyword>
<protein>
    <recommendedName>
        <fullName evidence="6">Endonuclease/exonuclease/phosphatase domain-containing protein</fullName>
    </recommendedName>
</protein>
<dbReference type="EMBL" id="JBEDUW010000268">
    <property type="protein sequence ID" value="KAK9902279.1"/>
    <property type="molecule type" value="Genomic_DNA"/>
</dbReference>
<feature type="domain" description="Endonuclease/exonuclease/phosphatase" evidence="6">
    <location>
        <begin position="4"/>
        <end position="82"/>
    </location>
</feature>
<dbReference type="PANTHER" id="PTHR22748:SF19">
    <property type="entry name" value="ENDONUCLEASE_EXONUCLEASE_PHOSPHATASE DOMAIN-CONTAINING PROTEIN"/>
    <property type="match status" value="1"/>
</dbReference>
<dbReference type="InterPro" id="IPR036691">
    <property type="entry name" value="Endo/exonu/phosph_ase_sf"/>
</dbReference>